<keyword evidence="2" id="KW-0489">Methyltransferase</keyword>
<feature type="domain" description="Methyltransferase type 11" evidence="1">
    <location>
        <begin position="58"/>
        <end position="155"/>
    </location>
</feature>
<dbReference type="CDD" id="cd02440">
    <property type="entry name" value="AdoMet_MTases"/>
    <property type="match status" value="1"/>
</dbReference>
<gene>
    <name evidence="2" type="ORF">MUN79_15255</name>
</gene>
<dbReference type="GO" id="GO:0008757">
    <property type="term" value="F:S-adenosylmethionine-dependent methyltransferase activity"/>
    <property type="evidence" value="ECO:0007669"/>
    <property type="project" value="InterPro"/>
</dbReference>
<proteinExistence type="predicted"/>
<dbReference type="PANTHER" id="PTHR43464:SF82">
    <property type="entry name" value="METHYLTRANSFERASE DOMAIN-CONTAINING PROTEIN"/>
    <property type="match status" value="1"/>
</dbReference>
<name>A0A8T9PXX3_9BACT</name>
<sequence>MTTPAAYLDLNRALWNARTGPHLESDFYNVEAFKAGKTSLNRIELDLLGDVAGLRVLHLQCHFGQDSLSLARLGAQVTGVDLSDEAIAAARRLSTDIGVAAEFICCDIYDLPQHLPEKQFDVVFTTYGVLGWLPDLTRWAALVSRYLRPGGRLVLVEFHPVVWMFDNDFTRLQYSYFNTGPIEETEVGTYADRAAGIEHQSVTWNHSLSEVVGSLLGQGLALSSFQEYDYSPYNCFAHTVAQPDGTFRIGPLSDHAPLVYSVVATKPLA</sequence>
<dbReference type="Gene3D" id="3.40.50.150">
    <property type="entry name" value="Vaccinia Virus protein VP39"/>
    <property type="match status" value="1"/>
</dbReference>
<evidence type="ECO:0000313" key="2">
    <source>
        <dbReference type="EMBL" id="UOQ70124.1"/>
    </source>
</evidence>
<dbReference type="GO" id="GO:0032259">
    <property type="term" value="P:methylation"/>
    <property type="evidence" value="ECO:0007669"/>
    <property type="project" value="UniProtKB-KW"/>
</dbReference>
<dbReference type="SUPFAM" id="SSF53335">
    <property type="entry name" value="S-adenosyl-L-methionine-dependent methyltransferases"/>
    <property type="match status" value="1"/>
</dbReference>
<organism evidence="2 3">
    <name type="scientific">Hymenobacter cellulosilyticus</name>
    <dbReference type="NCBI Taxonomy" id="2932248"/>
    <lineage>
        <taxon>Bacteria</taxon>
        <taxon>Pseudomonadati</taxon>
        <taxon>Bacteroidota</taxon>
        <taxon>Cytophagia</taxon>
        <taxon>Cytophagales</taxon>
        <taxon>Hymenobacteraceae</taxon>
        <taxon>Hymenobacter</taxon>
    </lineage>
</organism>
<accession>A0A8T9PXX3</accession>
<evidence type="ECO:0000259" key="1">
    <source>
        <dbReference type="Pfam" id="PF08241"/>
    </source>
</evidence>
<dbReference type="EMBL" id="CP095046">
    <property type="protein sequence ID" value="UOQ70124.1"/>
    <property type="molecule type" value="Genomic_DNA"/>
</dbReference>
<dbReference type="AlphaFoldDB" id="A0A8T9PXX3"/>
<reference evidence="2" key="1">
    <citation type="submission" date="2022-04" db="EMBL/GenBank/DDBJ databases">
        <title>Hymenobacter sp. isolated from the air.</title>
        <authorList>
            <person name="Won M."/>
            <person name="Lee C.-M."/>
            <person name="Woen H.-Y."/>
            <person name="Kwon S.-W."/>
        </authorList>
    </citation>
    <scope>NUCLEOTIDE SEQUENCE</scope>
    <source>
        <strain evidence="2">5116S-3</strain>
    </source>
</reference>
<keyword evidence="2" id="KW-0808">Transferase</keyword>
<dbReference type="InterPro" id="IPR013216">
    <property type="entry name" value="Methyltransf_11"/>
</dbReference>
<dbReference type="PANTHER" id="PTHR43464">
    <property type="entry name" value="METHYLTRANSFERASE"/>
    <property type="match status" value="1"/>
</dbReference>
<dbReference type="InterPro" id="IPR029063">
    <property type="entry name" value="SAM-dependent_MTases_sf"/>
</dbReference>
<evidence type="ECO:0000313" key="3">
    <source>
        <dbReference type="Proteomes" id="UP000831796"/>
    </source>
</evidence>
<keyword evidence="3" id="KW-1185">Reference proteome</keyword>
<dbReference type="Proteomes" id="UP000831796">
    <property type="component" value="Chromosome"/>
</dbReference>
<dbReference type="KEGG" id="hcu:MUN79_15255"/>
<dbReference type="Pfam" id="PF08241">
    <property type="entry name" value="Methyltransf_11"/>
    <property type="match status" value="1"/>
</dbReference>
<dbReference type="RefSeq" id="WP_244673548.1">
    <property type="nucleotide sequence ID" value="NZ_CP095046.1"/>
</dbReference>
<protein>
    <submittedName>
        <fullName evidence="2">Class I SAM-dependent methyltransferase</fullName>
    </submittedName>
</protein>